<feature type="transmembrane region" description="Helical" evidence="1">
    <location>
        <begin position="150"/>
        <end position="180"/>
    </location>
</feature>
<dbReference type="EMBL" id="CP002158">
    <property type="protein sequence ID" value="ADL25085.1"/>
    <property type="molecule type" value="Genomic_DNA"/>
</dbReference>
<dbReference type="AlphaFoldDB" id="C9RMX6"/>
<feature type="transmembrane region" description="Helical" evidence="1">
    <location>
        <begin position="200"/>
        <end position="220"/>
    </location>
</feature>
<proteinExistence type="predicted"/>
<evidence type="ECO:0000313" key="3">
    <source>
        <dbReference type="EMBL" id="ADL25085.1"/>
    </source>
</evidence>
<dbReference type="PANTHER" id="PTHR30188">
    <property type="entry name" value="ABC TRANSPORTER PERMEASE PROTEIN-RELATED"/>
    <property type="match status" value="1"/>
</dbReference>
<dbReference type="GO" id="GO:0005548">
    <property type="term" value="F:phospholipid transporter activity"/>
    <property type="evidence" value="ECO:0007669"/>
    <property type="project" value="TreeGrafter"/>
</dbReference>
<accession>C9RMX6</accession>
<gene>
    <name evidence="2" type="ordered locus">Fisuc_0744</name>
    <name evidence="3" type="ordered locus">FSU_1182</name>
</gene>
<dbReference type="HOGENOM" id="CLU_045686_1_1_0"/>
<feature type="transmembrane region" description="Helical" evidence="1">
    <location>
        <begin position="232"/>
        <end position="254"/>
    </location>
</feature>
<dbReference type="STRING" id="59374.FSU_1182"/>
<keyword evidence="5" id="KW-1185">Reference proteome</keyword>
<evidence type="ECO:0000256" key="1">
    <source>
        <dbReference type="SAM" id="Phobius"/>
    </source>
</evidence>
<dbReference type="OrthoDB" id="9806241at2"/>
<keyword evidence="1" id="KW-1133">Transmembrane helix</keyword>
<keyword evidence="1" id="KW-0812">Transmembrane</keyword>
<name>C9RMX6_FIBSS</name>
<evidence type="ECO:0000313" key="5">
    <source>
        <dbReference type="Proteomes" id="UP000001497"/>
    </source>
</evidence>
<protein>
    <submittedName>
        <fullName evidence="3">Putative ABC transporter, permease protein</fullName>
    </submittedName>
</protein>
<reference evidence="4" key="2">
    <citation type="submission" date="2010-08" db="EMBL/GenBank/DDBJ databases">
        <title>Complete sequence of Fibrobacter succinogenes subsp. succinogenes S85.</title>
        <authorList>
            <person name="Durkin A.S."/>
            <person name="Nelson K.E."/>
            <person name="Morrison M."/>
            <person name="Forsberg C.W."/>
            <person name="Wilson D.B."/>
            <person name="Russell J.B."/>
            <person name="Cann I.K.O."/>
            <person name="Mackie R.I."/>
            <person name="White B.A."/>
        </authorList>
    </citation>
    <scope>NUCLEOTIDE SEQUENCE [LARGE SCALE GENOMIC DNA]</scope>
    <source>
        <strain evidence="4">ATCC 19169 / S85</strain>
    </source>
</reference>
<dbReference type="GO" id="GO:0043190">
    <property type="term" value="C:ATP-binding cassette (ABC) transporter complex"/>
    <property type="evidence" value="ECO:0007669"/>
    <property type="project" value="InterPro"/>
</dbReference>
<dbReference type="EMBL" id="CP001792">
    <property type="protein sequence ID" value="ACX74354.1"/>
    <property type="molecule type" value="Genomic_DNA"/>
</dbReference>
<reference evidence="3" key="3">
    <citation type="submission" date="2010-08" db="EMBL/GenBank/DDBJ databases">
        <authorList>
            <person name="Durkin A.S."/>
            <person name="Nelson K.E."/>
            <person name="Morrison M."/>
            <person name="Forsberg C.W."/>
            <person name="Wilson D.B."/>
            <person name="Russell J.B."/>
            <person name="Cann I.K.O."/>
            <person name="Mackie R.I."/>
            <person name="White B.A."/>
        </authorList>
    </citation>
    <scope>NUCLEOTIDE SEQUENCE</scope>
    <source>
        <strain evidence="3">S85</strain>
    </source>
</reference>
<reference evidence="2 5" key="1">
    <citation type="submission" date="2009-10" db="EMBL/GenBank/DDBJ databases">
        <title>Complete sequence of Fibrobacter succinogenes subsp. succinogenes S85.</title>
        <authorList>
            <consortium name="US DOE Joint Genome Institute"/>
            <person name="Lucas S."/>
            <person name="Copeland A."/>
            <person name="Lapidus A."/>
            <person name="Glavina del Rio T."/>
            <person name="Tice H."/>
            <person name="Bruce D."/>
            <person name="Goodwin L."/>
            <person name="Pitluck S."/>
            <person name="Chertkov O."/>
            <person name="Detter J.C."/>
            <person name="Han C."/>
            <person name="Tapia R."/>
            <person name="Larimer F."/>
            <person name="Land M."/>
            <person name="Hauser L."/>
            <person name="Kyrpides N."/>
            <person name="Mikhailova N."/>
            <person name="Weimer P.J."/>
            <person name="Stevenson D.M."/>
            <person name="Boyum J."/>
            <person name="Brumm P.I."/>
            <person name="Mead D."/>
        </authorList>
    </citation>
    <scope>NUCLEOTIDE SEQUENCE [LARGE SCALE GENOMIC DNA]</scope>
    <source>
        <strain evidence="5">ATCC 19169 / S85</strain>
        <strain evidence="2">S85</strain>
    </source>
</reference>
<feature type="transmembrane region" description="Helical" evidence="1">
    <location>
        <begin position="53"/>
        <end position="76"/>
    </location>
</feature>
<dbReference type="InterPro" id="IPR030802">
    <property type="entry name" value="Permease_MalE"/>
</dbReference>
<dbReference type="KEGG" id="fsu:Fisuc_0744"/>
<dbReference type="Proteomes" id="UP000001497">
    <property type="component" value="Chromosome"/>
</dbReference>
<dbReference type="RefSeq" id="WP_014545512.1">
    <property type="nucleotide sequence ID" value="NC_013410.1"/>
</dbReference>
<evidence type="ECO:0000313" key="2">
    <source>
        <dbReference type="EMBL" id="ACX74354.1"/>
    </source>
</evidence>
<feature type="transmembrane region" description="Helical" evidence="1">
    <location>
        <begin position="15"/>
        <end position="33"/>
    </location>
</feature>
<sequence>MTLILKPITWIGQKIVDAIAAVGECICILFITLKQFRYVHKNPSLIVKEMISVGVSSLPLLFVTSIFTGMVATIMAEFEFHNLVSDKFVGTAACKMVLIELGPLLTAIVLSGRVGSAVAAELGSMKEKEELSAYVVLGLDPYRYLAMPRFFAFLTMIPCLTAISNALALIGGWIVCVLALDITTYTYSTGMQYLFSNMDLWAGIIKSIVFGTIIFVLAYYHGTHSKPGAHGVGLATMSVVVASCLMILVSDFILDAFMFF</sequence>
<dbReference type="KEGG" id="fsc:FSU_1182"/>
<dbReference type="Pfam" id="PF02405">
    <property type="entry name" value="MlaE"/>
    <property type="match status" value="1"/>
</dbReference>
<dbReference type="Proteomes" id="UP000000517">
    <property type="component" value="Chromosome"/>
</dbReference>
<keyword evidence="1" id="KW-0472">Membrane</keyword>
<feature type="transmembrane region" description="Helical" evidence="1">
    <location>
        <begin position="88"/>
        <end position="110"/>
    </location>
</feature>
<evidence type="ECO:0000313" key="4">
    <source>
        <dbReference type="Proteomes" id="UP000000517"/>
    </source>
</evidence>
<dbReference type="eggNOG" id="COG0767">
    <property type="taxonomic scope" value="Bacteria"/>
</dbReference>
<organism evidence="3 4">
    <name type="scientific">Fibrobacter succinogenes (strain ATCC 19169 / S85)</name>
    <dbReference type="NCBI Taxonomy" id="59374"/>
    <lineage>
        <taxon>Bacteria</taxon>
        <taxon>Pseudomonadati</taxon>
        <taxon>Fibrobacterota</taxon>
        <taxon>Fibrobacteria</taxon>
        <taxon>Fibrobacterales</taxon>
        <taxon>Fibrobacteraceae</taxon>
        <taxon>Fibrobacter</taxon>
    </lineage>
</organism>
<dbReference type="PANTHER" id="PTHR30188:SF4">
    <property type="entry name" value="PROTEIN TRIGALACTOSYLDIACYLGLYCEROL 1, CHLOROPLASTIC"/>
    <property type="match status" value="1"/>
</dbReference>